<dbReference type="InterPro" id="IPR037883">
    <property type="entry name" value="Knr4/Smi1-like_sf"/>
</dbReference>
<protein>
    <recommendedName>
        <fullName evidence="1">Knr4/Smi1-like domain-containing protein</fullName>
    </recommendedName>
</protein>
<accession>A0A8J3L2B0</accession>
<evidence type="ECO:0000313" key="2">
    <source>
        <dbReference type="EMBL" id="GIG07296.1"/>
    </source>
</evidence>
<evidence type="ECO:0000259" key="1">
    <source>
        <dbReference type="Pfam" id="PF09346"/>
    </source>
</evidence>
<comment type="caution">
    <text evidence="2">The sequence shown here is derived from an EMBL/GenBank/DDBJ whole genome shotgun (WGS) entry which is preliminary data.</text>
</comment>
<keyword evidence="3" id="KW-1185">Reference proteome</keyword>
<reference evidence="2 3" key="1">
    <citation type="submission" date="2021-01" db="EMBL/GenBank/DDBJ databases">
        <title>Whole genome shotgun sequence of Catellatospora coxensis NBRC 107359.</title>
        <authorList>
            <person name="Komaki H."/>
            <person name="Tamura T."/>
        </authorList>
    </citation>
    <scope>NUCLEOTIDE SEQUENCE [LARGE SCALE GENOMIC DNA]</scope>
    <source>
        <strain evidence="2 3">NBRC 107359</strain>
    </source>
</reference>
<dbReference type="InterPro" id="IPR018958">
    <property type="entry name" value="Knr4/Smi1-like_dom"/>
</dbReference>
<dbReference type="EMBL" id="BONI01000033">
    <property type="protein sequence ID" value="GIG07296.1"/>
    <property type="molecule type" value="Genomic_DNA"/>
</dbReference>
<proteinExistence type="predicted"/>
<dbReference type="AlphaFoldDB" id="A0A8J3L2B0"/>
<gene>
    <name evidence="2" type="ORF">Cco03nite_39960</name>
</gene>
<dbReference type="Proteomes" id="UP000630887">
    <property type="component" value="Unassembled WGS sequence"/>
</dbReference>
<dbReference type="SUPFAM" id="SSF160631">
    <property type="entry name" value="SMI1/KNR4-like"/>
    <property type="match status" value="1"/>
</dbReference>
<feature type="domain" description="Knr4/Smi1-like" evidence="1">
    <location>
        <begin position="28"/>
        <end position="151"/>
    </location>
</feature>
<organism evidence="2 3">
    <name type="scientific">Catellatospora coxensis</name>
    <dbReference type="NCBI Taxonomy" id="310354"/>
    <lineage>
        <taxon>Bacteria</taxon>
        <taxon>Bacillati</taxon>
        <taxon>Actinomycetota</taxon>
        <taxon>Actinomycetes</taxon>
        <taxon>Micromonosporales</taxon>
        <taxon>Micromonosporaceae</taxon>
        <taxon>Catellatospora</taxon>
    </lineage>
</organism>
<evidence type="ECO:0000313" key="3">
    <source>
        <dbReference type="Proteomes" id="UP000630887"/>
    </source>
</evidence>
<sequence length="180" mass="19987">MPFSSTLAAIDGWLAEHAPLTVRDLPPPATREQLAAVRAHLGVDVIKEVEELLSWHDGAGVATPPFCLAPGFVFLGAADMIAVSRRRIAADADRHWHTWHRQWLPVASGRRGTCLAVDHSDRDTHGHVTIVSEQESRDAPKTWPDLGALLSRSYEAMRYGSPFLKSRRSVHDGRLDWEEA</sequence>
<dbReference type="Pfam" id="PF09346">
    <property type="entry name" value="SMI1_KNR4"/>
    <property type="match status" value="1"/>
</dbReference>
<name>A0A8J3L2B0_9ACTN</name>